<comment type="caution">
    <text evidence="1">The sequence shown here is derived from an EMBL/GenBank/DDBJ whole genome shotgun (WGS) entry which is preliminary data.</text>
</comment>
<evidence type="ECO:0000313" key="1">
    <source>
        <dbReference type="EMBL" id="SOY57822.1"/>
    </source>
</evidence>
<sequence>MPRRNFPSEHVNTLIPTIQGVRHGFRPLVAGLVMACAALAASAQTHGDHSGHGGQAGQAKAKTSELGTGAAFDRDGKLWIAYKDGPHVAVRSSRDYGRSFSEARHVNATPEPVAADHESRPKVATGRDGEIYITWTQPLPKPWTGFIRFARSTDGGQTFAEPLTVHANRDQIAHRFDALAVDPAGRVFVSWIDKRDVAAAEARRQPYAGAAIYYAVSADHGKTFRGDYKIADQSCECCRIALTPTPDGKMLALWRHVFPPDARDHALALLGADGKATPMQRATFDDWRIDACPHHGPGASVAPDGTVHMVWFSVRAGKPTVSVGRWRDGKLQAQRPLDDARAQHADIVALNDNDIAVVWKSFDGQQTRLSAMLSKDGGKTWQTRKLAGTGRDSDQPHLLQHAGRAYVLWRTEAEGFQVFALGEEGA</sequence>
<reference evidence="1" key="1">
    <citation type="submission" date="2018-01" db="EMBL/GenBank/DDBJ databases">
        <authorList>
            <person name="Clerissi C."/>
        </authorList>
    </citation>
    <scope>NUCLEOTIDE SEQUENCE</scope>
    <source>
        <strain evidence="1">Cupriavidus sp. LMG 19464</strain>
    </source>
</reference>
<dbReference type="AlphaFoldDB" id="A0A375BXG8"/>
<dbReference type="EMBL" id="OFSQ01000029">
    <property type="protein sequence ID" value="SOY57822.1"/>
    <property type="molecule type" value="Genomic_DNA"/>
</dbReference>
<organism evidence="1">
    <name type="scientific">Cupriavidus taiwanensis</name>
    <dbReference type="NCBI Taxonomy" id="164546"/>
    <lineage>
        <taxon>Bacteria</taxon>
        <taxon>Pseudomonadati</taxon>
        <taxon>Pseudomonadota</taxon>
        <taxon>Betaproteobacteria</taxon>
        <taxon>Burkholderiales</taxon>
        <taxon>Burkholderiaceae</taxon>
        <taxon>Cupriavidus</taxon>
    </lineage>
</organism>
<dbReference type="Proteomes" id="UP000256780">
    <property type="component" value="Chromosome CBM2587_b"/>
</dbReference>
<dbReference type="CDD" id="cd15482">
    <property type="entry name" value="Sialidase_non-viral"/>
    <property type="match status" value="1"/>
</dbReference>
<dbReference type="SUPFAM" id="SSF50939">
    <property type="entry name" value="Sialidases"/>
    <property type="match status" value="2"/>
</dbReference>
<dbReference type="InterPro" id="IPR036278">
    <property type="entry name" value="Sialidase_sf"/>
</dbReference>
<dbReference type="Gene3D" id="2.120.10.10">
    <property type="match status" value="2"/>
</dbReference>
<accession>A0A375BXG8</accession>
<evidence type="ECO:0008006" key="2">
    <source>
        <dbReference type="Google" id="ProtNLM"/>
    </source>
</evidence>
<protein>
    <recommendedName>
        <fullName evidence="2">Exo-alpha-sialidase</fullName>
    </recommendedName>
</protein>
<name>A0A375BXG8_9BURK</name>
<proteinExistence type="predicted"/>
<gene>
    <name evidence="1" type="ORF">CBM2587_B10193</name>
</gene>